<keyword evidence="2" id="KW-0472">Membrane</keyword>
<evidence type="ECO:0000256" key="2">
    <source>
        <dbReference type="SAM" id="Phobius"/>
    </source>
</evidence>
<reference evidence="4" key="1">
    <citation type="journal article" date="2020" name="Stud. Mycol.">
        <title>101 Dothideomycetes genomes: a test case for predicting lifestyles and emergence of pathogens.</title>
        <authorList>
            <person name="Haridas S."/>
            <person name="Albert R."/>
            <person name="Binder M."/>
            <person name="Bloem J."/>
            <person name="Labutti K."/>
            <person name="Salamov A."/>
            <person name="Andreopoulos B."/>
            <person name="Baker S."/>
            <person name="Barry K."/>
            <person name="Bills G."/>
            <person name="Bluhm B."/>
            <person name="Cannon C."/>
            <person name="Castanera R."/>
            <person name="Culley D."/>
            <person name="Daum C."/>
            <person name="Ezra D."/>
            <person name="Gonzalez J."/>
            <person name="Henrissat B."/>
            <person name="Kuo A."/>
            <person name="Liang C."/>
            <person name="Lipzen A."/>
            <person name="Lutzoni F."/>
            <person name="Magnuson J."/>
            <person name="Mondo S."/>
            <person name="Nolan M."/>
            <person name="Ohm R."/>
            <person name="Pangilinan J."/>
            <person name="Park H.-J."/>
            <person name="Ramirez L."/>
            <person name="Alfaro M."/>
            <person name="Sun H."/>
            <person name="Tritt A."/>
            <person name="Yoshinaga Y."/>
            <person name="Zwiers L.-H."/>
            <person name="Turgeon B."/>
            <person name="Goodwin S."/>
            <person name="Spatafora J."/>
            <person name="Crous P."/>
            <person name="Grigoriev I."/>
        </authorList>
    </citation>
    <scope>NUCLEOTIDE SEQUENCE</scope>
    <source>
        <strain evidence="4">CBS 109.77</strain>
    </source>
</reference>
<dbReference type="OrthoDB" id="5390143at2759"/>
<evidence type="ECO:0000313" key="4">
    <source>
        <dbReference type="EMBL" id="KAF2799744.1"/>
    </source>
</evidence>
<keyword evidence="5" id="KW-1185">Reference proteome</keyword>
<keyword evidence="3" id="KW-0732">Signal</keyword>
<name>A0A6A6XVF6_9PLEO</name>
<feature type="signal peptide" evidence="3">
    <location>
        <begin position="1"/>
        <end position="19"/>
    </location>
</feature>
<dbReference type="Proteomes" id="UP000799757">
    <property type="component" value="Unassembled WGS sequence"/>
</dbReference>
<sequence length="298" mass="31857">MARLLLVVVAAWLSTVVSCIDFINPPPFGEKTDFSQNPIYNEGSKLKVVWTQPEKGQPVTLTLTQLNGTEWMLPMEYLTQSVVDRTSYEWLVVTGKNLTESNMFFFCIFREGSTSADANSHYFNITPKAVAPAPSSSASPSSTTISISVSSSTLTPSASPTAPPSNVSSTTSVPTPSGGLTTGAKVGLGVGIPIAMTLGLAAGFFLFKHYRKKDNNALLTPGPLAHYSDQYNYHGNDPSGGYYRHMVEGAPKSPVELGQPEAELDGGAYKYSHTAHTFPGAGMTMEPARHELGATSPR</sequence>
<feature type="region of interest" description="Disordered" evidence="1">
    <location>
        <begin position="152"/>
        <end position="178"/>
    </location>
</feature>
<evidence type="ECO:0000256" key="3">
    <source>
        <dbReference type="SAM" id="SignalP"/>
    </source>
</evidence>
<feature type="compositionally biased region" description="Low complexity" evidence="1">
    <location>
        <begin position="152"/>
        <end position="177"/>
    </location>
</feature>
<organism evidence="4 5">
    <name type="scientific">Melanomma pulvis-pyrius CBS 109.77</name>
    <dbReference type="NCBI Taxonomy" id="1314802"/>
    <lineage>
        <taxon>Eukaryota</taxon>
        <taxon>Fungi</taxon>
        <taxon>Dikarya</taxon>
        <taxon>Ascomycota</taxon>
        <taxon>Pezizomycotina</taxon>
        <taxon>Dothideomycetes</taxon>
        <taxon>Pleosporomycetidae</taxon>
        <taxon>Pleosporales</taxon>
        <taxon>Melanommataceae</taxon>
        <taxon>Melanomma</taxon>
    </lineage>
</organism>
<protein>
    <recommendedName>
        <fullName evidence="6">Mid2 domain-containing protein</fullName>
    </recommendedName>
</protein>
<feature type="chain" id="PRO_5025340983" description="Mid2 domain-containing protein" evidence="3">
    <location>
        <begin position="20"/>
        <end position="298"/>
    </location>
</feature>
<evidence type="ECO:0008006" key="6">
    <source>
        <dbReference type="Google" id="ProtNLM"/>
    </source>
</evidence>
<feature type="transmembrane region" description="Helical" evidence="2">
    <location>
        <begin position="186"/>
        <end position="207"/>
    </location>
</feature>
<accession>A0A6A6XVF6</accession>
<dbReference type="AlphaFoldDB" id="A0A6A6XVF6"/>
<evidence type="ECO:0000256" key="1">
    <source>
        <dbReference type="SAM" id="MobiDB-lite"/>
    </source>
</evidence>
<dbReference type="PROSITE" id="PS51257">
    <property type="entry name" value="PROKAR_LIPOPROTEIN"/>
    <property type="match status" value="1"/>
</dbReference>
<gene>
    <name evidence="4" type="ORF">K505DRAFT_404462</name>
</gene>
<keyword evidence="2" id="KW-0812">Transmembrane</keyword>
<evidence type="ECO:0000313" key="5">
    <source>
        <dbReference type="Proteomes" id="UP000799757"/>
    </source>
</evidence>
<dbReference type="EMBL" id="MU001759">
    <property type="protein sequence ID" value="KAF2799744.1"/>
    <property type="molecule type" value="Genomic_DNA"/>
</dbReference>
<keyword evidence="2" id="KW-1133">Transmembrane helix</keyword>
<proteinExistence type="predicted"/>